<gene>
    <name evidence="2" type="ORF">KC19_7G144000</name>
</gene>
<evidence type="ECO:0000313" key="2">
    <source>
        <dbReference type="EMBL" id="KAG0567567.1"/>
    </source>
</evidence>
<accession>A0A8T0HA88</accession>
<comment type="caution">
    <text evidence="2">The sequence shown here is derived from an EMBL/GenBank/DDBJ whole genome shotgun (WGS) entry which is preliminary data.</text>
</comment>
<name>A0A8T0HA88_CERPU</name>
<keyword evidence="3" id="KW-1185">Reference proteome</keyword>
<evidence type="ECO:0000313" key="3">
    <source>
        <dbReference type="Proteomes" id="UP000822688"/>
    </source>
</evidence>
<reference evidence="2" key="1">
    <citation type="submission" date="2020-06" db="EMBL/GenBank/DDBJ databases">
        <title>WGS assembly of Ceratodon purpureus strain R40.</title>
        <authorList>
            <person name="Carey S.B."/>
            <person name="Jenkins J."/>
            <person name="Shu S."/>
            <person name="Lovell J.T."/>
            <person name="Sreedasyam A."/>
            <person name="Maumus F."/>
            <person name="Tiley G.P."/>
            <person name="Fernandez-Pozo N."/>
            <person name="Barry K."/>
            <person name="Chen C."/>
            <person name="Wang M."/>
            <person name="Lipzen A."/>
            <person name="Daum C."/>
            <person name="Saski C.A."/>
            <person name="Payton A.C."/>
            <person name="Mcbreen J.C."/>
            <person name="Conrad R.E."/>
            <person name="Kollar L.M."/>
            <person name="Olsson S."/>
            <person name="Huttunen S."/>
            <person name="Landis J.B."/>
            <person name="Wickett N.J."/>
            <person name="Johnson M.G."/>
            <person name="Rensing S.A."/>
            <person name="Grimwood J."/>
            <person name="Schmutz J."/>
            <person name="Mcdaniel S.F."/>
        </authorList>
    </citation>
    <scope>NUCLEOTIDE SEQUENCE</scope>
    <source>
        <strain evidence="2">R40</strain>
    </source>
</reference>
<protein>
    <submittedName>
        <fullName evidence="2">Uncharacterized protein</fullName>
    </submittedName>
</protein>
<sequence>TYTNNRARELLLLQAPCFHYHVGSNTSNHAHFMKTGKPPCMPFPRALARNLSIAENLPPGERTAWRGVASERQRERARPRSESARSGYGAEREEEEWQAIAGLSPCKS</sequence>
<dbReference type="EMBL" id="CM026428">
    <property type="protein sequence ID" value="KAG0567567.1"/>
    <property type="molecule type" value="Genomic_DNA"/>
</dbReference>
<feature type="region of interest" description="Disordered" evidence="1">
    <location>
        <begin position="62"/>
        <end position="108"/>
    </location>
</feature>
<dbReference type="AlphaFoldDB" id="A0A8T0HA88"/>
<feature type="non-terminal residue" evidence="2">
    <location>
        <position position="1"/>
    </location>
</feature>
<feature type="compositionally biased region" description="Basic and acidic residues" evidence="1">
    <location>
        <begin position="69"/>
        <end position="83"/>
    </location>
</feature>
<organism evidence="2 3">
    <name type="scientific">Ceratodon purpureus</name>
    <name type="common">Fire moss</name>
    <name type="synonym">Dicranum purpureum</name>
    <dbReference type="NCBI Taxonomy" id="3225"/>
    <lineage>
        <taxon>Eukaryota</taxon>
        <taxon>Viridiplantae</taxon>
        <taxon>Streptophyta</taxon>
        <taxon>Embryophyta</taxon>
        <taxon>Bryophyta</taxon>
        <taxon>Bryophytina</taxon>
        <taxon>Bryopsida</taxon>
        <taxon>Dicranidae</taxon>
        <taxon>Pseudoditrichales</taxon>
        <taxon>Ditrichaceae</taxon>
        <taxon>Ceratodon</taxon>
    </lineage>
</organism>
<evidence type="ECO:0000256" key="1">
    <source>
        <dbReference type="SAM" id="MobiDB-lite"/>
    </source>
</evidence>
<dbReference type="Proteomes" id="UP000822688">
    <property type="component" value="Chromosome 7"/>
</dbReference>
<proteinExistence type="predicted"/>